<proteinExistence type="predicted"/>
<dbReference type="GO" id="GO:0043565">
    <property type="term" value="F:sequence-specific DNA binding"/>
    <property type="evidence" value="ECO:0007669"/>
    <property type="project" value="TreeGrafter"/>
</dbReference>
<dbReference type="RefSeq" id="WP_103114561.1">
    <property type="nucleotide sequence ID" value="NZ_PPFX01000006.1"/>
</dbReference>
<feature type="domain" description="Transposase IS200-like" evidence="1">
    <location>
        <begin position="22"/>
        <end position="174"/>
    </location>
</feature>
<protein>
    <submittedName>
        <fullName evidence="2">Transposase</fullName>
    </submittedName>
</protein>
<dbReference type="InterPro" id="IPR036515">
    <property type="entry name" value="Transposase_17_sf"/>
</dbReference>
<dbReference type="EMBL" id="PPFX01000006">
    <property type="protein sequence ID" value="PNU21032.1"/>
    <property type="molecule type" value="Genomic_DNA"/>
</dbReference>
<dbReference type="InterPro" id="IPR002686">
    <property type="entry name" value="Transposase_17"/>
</dbReference>
<dbReference type="PANTHER" id="PTHR36966">
    <property type="entry name" value="REP-ASSOCIATED TYROSINE TRANSPOSASE"/>
    <property type="match status" value="1"/>
</dbReference>
<dbReference type="PANTHER" id="PTHR36966:SF1">
    <property type="entry name" value="REP-ASSOCIATED TYROSINE TRANSPOSASE"/>
    <property type="match status" value="1"/>
</dbReference>
<evidence type="ECO:0000313" key="3">
    <source>
        <dbReference type="Proteomes" id="UP000236340"/>
    </source>
</evidence>
<gene>
    <name evidence="2" type="ORF">C2E25_04325</name>
</gene>
<dbReference type="SUPFAM" id="SSF143422">
    <property type="entry name" value="Transposase IS200-like"/>
    <property type="match status" value="1"/>
</dbReference>
<dbReference type="Proteomes" id="UP000236340">
    <property type="component" value="Unassembled WGS sequence"/>
</dbReference>
<dbReference type="AlphaFoldDB" id="A0A2K2HCI6"/>
<dbReference type="GO" id="GO:0004803">
    <property type="term" value="F:transposase activity"/>
    <property type="evidence" value="ECO:0007669"/>
    <property type="project" value="InterPro"/>
</dbReference>
<reference evidence="2 3" key="1">
    <citation type="journal article" date="2018" name="Genome Announc.">
        <title>Genome Sequence of Geothermobacter sp. HR-1 Iron Reducer from the Loihi Seamount.</title>
        <authorList>
            <person name="Smith H."/>
            <person name="Abuyen K."/>
            <person name="Tremblay J."/>
            <person name="Savalia P."/>
            <person name="Perez-Rodriguez I."/>
            <person name="Emerson D."/>
            <person name="Tully B."/>
            <person name="Amend J."/>
        </authorList>
    </citation>
    <scope>NUCLEOTIDE SEQUENCE [LARGE SCALE GENOMIC DNA]</scope>
    <source>
        <strain evidence="2 3">HR-1</strain>
    </source>
</reference>
<comment type="caution">
    <text evidence="2">The sequence shown here is derived from an EMBL/GenBank/DDBJ whole genome shotgun (WGS) entry which is preliminary data.</text>
</comment>
<dbReference type="OrthoDB" id="9800147at2"/>
<dbReference type="InterPro" id="IPR052715">
    <property type="entry name" value="RAYT_transposase"/>
</dbReference>
<accession>A0A2K2HCI6</accession>
<dbReference type="GO" id="GO:0006313">
    <property type="term" value="P:DNA transposition"/>
    <property type="evidence" value="ECO:0007669"/>
    <property type="project" value="InterPro"/>
</dbReference>
<sequence length="188" mass="22009">MNYNPDIHHRRSIRLRGYDYSRPGAYFVTICAQNRECLFGDIVDGVMVLNDFGRVVKDCWHGLPNHYCHVTLDESVIMPNHFHGIIILMPIDPIPVGAGLKPARTEPARTEPAPTDIKRHGLSEIVRGFKTFSARCINEIRNTPGVKLWQRNYWERVVRDEDELNRIREYIRTNPVRWEMDQLYPEQP</sequence>
<evidence type="ECO:0000313" key="2">
    <source>
        <dbReference type="EMBL" id="PNU21032.1"/>
    </source>
</evidence>
<dbReference type="SMART" id="SM01321">
    <property type="entry name" value="Y1_Tnp"/>
    <property type="match status" value="1"/>
</dbReference>
<evidence type="ECO:0000259" key="1">
    <source>
        <dbReference type="SMART" id="SM01321"/>
    </source>
</evidence>
<dbReference type="Gene3D" id="3.30.70.1290">
    <property type="entry name" value="Transposase IS200-like"/>
    <property type="match status" value="1"/>
</dbReference>
<organism evidence="2 3">
    <name type="scientific">Geothermobacter hydrogeniphilus</name>
    <dbReference type="NCBI Taxonomy" id="1969733"/>
    <lineage>
        <taxon>Bacteria</taxon>
        <taxon>Pseudomonadati</taxon>
        <taxon>Thermodesulfobacteriota</taxon>
        <taxon>Desulfuromonadia</taxon>
        <taxon>Desulfuromonadales</taxon>
        <taxon>Geothermobacteraceae</taxon>
        <taxon>Geothermobacter</taxon>
    </lineage>
</organism>
<name>A0A2K2HCI6_9BACT</name>